<dbReference type="InterPro" id="IPR011611">
    <property type="entry name" value="PfkB_dom"/>
</dbReference>
<keyword evidence="8" id="KW-1185">Reference proteome</keyword>
<dbReference type="PANTHER" id="PTHR43085">
    <property type="entry name" value="HEXOKINASE FAMILY MEMBER"/>
    <property type="match status" value="1"/>
</dbReference>
<comment type="similarity">
    <text evidence="1">Belongs to the carbohydrate kinase PfkB family.</text>
</comment>
<dbReference type="Gene3D" id="2.20.150.10">
    <property type="entry name" value="putative 5-dehydro-2- deoxygluconokinase"/>
    <property type="match status" value="1"/>
</dbReference>
<dbReference type="SUPFAM" id="SSF53613">
    <property type="entry name" value="Ribokinase-like"/>
    <property type="match status" value="1"/>
</dbReference>
<dbReference type="InterPro" id="IPR050306">
    <property type="entry name" value="PfkB_Carbo_kinase"/>
</dbReference>
<evidence type="ECO:0000256" key="1">
    <source>
        <dbReference type="ARBA" id="ARBA00010688"/>
    </source>
</evidence>
<dbReference type="Gene3D" id="3.40.1190.20">
    <property type="match status" value="1"/>
</dbReference>
<accession>A0ABS2PW12</accession>
<dbReference type="InterPro" id="IPR029056">
    <property type="entry name" value="Ribokinase-like"/>
</dbReference>
<evidence type="ECO:0000259" key="6">
    <source>
        <dbReference type="Pfam" id="PF00294"/>
    </source>
</evidence>
<keyword evidence="5" id="KW-0067">ATP-binding</keyword>
<gene>
    <name evidence="7" type="ORF">JOD45_000091</name>
</gene>
<dbReference type="Proteomes" id="UP000808914">
    <property type="component" value="Unassembled WGS sequence"/>
</dbReference>
<dbReference type="GO" id="GO:0008865">
    <property type="term" value="F:fructokinase activity"/>
    <property type="evidence" value="ECO:0007669"/>
    <property type="project" value="UniProtKB-EC"/>
</dbReference>
<feature type="domain" description="Carbohydrate kinase PfkB" evidence="6">
    <location>
        <begin position="6"/>
        <end position="270"/>
    </location>
</feature>
<dbReference type="EC" id="2.7.1.4" evidence="7"/>
<dbReference type="PANTHER" id="PTHR43085:SF1">
    <property type="entry name" value="PSEUDOURIDINE KINASE-RELATED"/>
    <property type="match status" value="1"/>
</dbReference>
<sequence>MTLTNKCISIGDAAVEFIPVDEKNGLKDAQHYEREASGVAALTAAAVAVMGAKCQMVGKTGNDAFGEFLIETLKSNGVDVNYFSQTPKANTSVSFISADDRETIFFRESSADMLLKSEDIHSHWFEKGDVLFFSSMPLIKNTSRAALETAINLAGRNGCMITFAPRLSVKHWPNETITRETILHFIPHSHILILDEDECRFLTNKTDEYAAAKQLFTGKTKLLIIKKGKQGLTYVTRRERGHIDYLLETVNPIGAGEEAFIGSLIYECLRKEITPETINEVIYDRIVLEDLLLKALASKWAVCKEKGKLSALQALKGLVK</sequence>
<dbReference type="RefSeq" id="WP_205001836.1">
    <property type="nucleotide sequence ID" value="NZ_JAFBER010000001.1"/>
</dbReference>
<comment type="caution">
    <text evidence="7">The sequence shown here is derived from an EMBL/GenBank/DDBJ whole genome shotgun (WGS) entry which is preliminary data.</text>
</comment>
<dbReference type="Pfam" id="PF00294">
    <property type="entry name" value="PfkB"/>
    <property type="match status" value="1"/>
</dbReference>
<evidence type="ECO:0000313" key="7">
    <source>
        <dbReference type="EMBL" id="MBM7643900.1"/>
    </source>
</evidence>
<reference evidence="7 8" key="1">
    <citation type="submission" date="2021-01" db="EMBL/GenBank/DDBJ databases">
        <title>Genomic Encyclopedia of Type Strains, Phase IV (KMG-IV): sequencing the most valuable type-strain genomes for metagenomic binning, comparative biology and taxonomic classification.</title>
        <authorList>
            <person name="Goeker M."/>
        </authorList>
    </citation>
    <scope>NUCLEOTIDE SEQUENCE [LARGE SCALE GENOMIC DNA]</scope>
    <source>
        <strain evidence="7 8">DSM 28236</strain>
    </source>
</reference>
<dbReference type="InterPro" id="IPR023314">
    <property type="entry name" value="Myo_inos_IolC-like_sf"/>
</dbReference>
<keyword evidence="2 7" id="KW-0808">Transferase</keyword>
<protein>
    <submittedName>
        <fullName evidence="7">Fructokinase</fullName>
        <ecNumber evidence="7">2.7.1.4</ecNumber>
    </submittedName>
</protein>
<dbReference type="EMBL" id="JAFBER010000001">
    <property type="protein sequence ID" value="MBM7643900.1"/>
    <property type="molecule type" value="Genomic_DNA"/>
</dbReference>
<evidence type="ECO:0000256" key="3">
    <source>
        <dbReference type="ARBA" id="ARBA00022741"/>
    </source>
</evidence>
<evidence type="ECO:0000256" key="5">
    <source>
        <dbReference type="ARBA" id="ARBA00022840"/>
    </source>
</evidence>
<evidence type="ECO:0000313" key="8">
    <source>
        <dbReference type="Proteomes" id="UP000808914"/>
    </source>
</evidence>
<evidence type="ECO:0000256" key="2">
    <source>
        <dbReference type="ARBA" id="ARBA00022679"/>
    </source>
</evidence>
<organism evidence="7 8">
    <name type="scientific">Scopulibacillus daqui</name>
    <dbReference type="NCBI Taxonomy" id="1469162"/>
    <lineage>
        <taxon>Bacteria</taxon>
        <taxon>Bacillati</taxon>
        <taxon>Bacillota</taxon>
        <taxon>Bacilli</taxon>
        <taxon>Bacillales</taxon>
        <taxon>Sporolactobacillaceae</taxon>
        <taxon>Scopulibacillus</taxon>
    </lineage>
</organism>
<keyword evidence="4" id="KW-0418">Kinase</keyword>
<proteinExistence type="inferred from homology"/>
<name>A0ABS2PW12_9BACL</name>
<evidence type="ECO:0000256" key="4">
    <source>
        <dbReference type="ARBA" id="ARBA00022777"/>
    </source>
</evidence>
<keyword evidence="3" id="KW-0547">Nucleotide-binding</keyword>